<proteinExistence type="predicted"/>
<accession>A0ABQ0FU20</accession>
<feature type="compositionally biased region" description="Basic and acidic residues" evidence="2">
    <location>
        <begin position="10"/>
        <end position="24"/>
    </location>
</feature>
<evidence type="ECO:0000313" key="3">
    <source>
        <dbReference type="EMBL" id="GAB1302721.1"/>
    </source>
</evidence>
<feature type="compositionally biased region" description="Basic and acidic residues" evidence="2">
    <location>
        <begin position="39"/>
        <end position="76"/>
    </location>
</feature>
<comment type="subcellular location">
    <subcellularLocation>
        <location evidence="1">Nucleus</location>
    </subcellularLocation>
</comment>
<dbReference type="Proteomes" id="UP001623349">
    <property type="component" value="Unassembled WGS sequence"/>
</dbReference>
<evidence type="ECO:0000313" key="4">
    <source>
        <dbReference type="Proteomes" id="UP001623349"/>
    </source>
</evidence>
<dbReference type="EMBL" id="BAAFST010000020">
    <property type="protein sequence ID" value="GAB1302721.1"/>
    <property type="molecule type" value="Genomic_DNA"/>
</dbReference>
<comment type="caution">
    <text evidence="3">The sequence shown here is derived from an EMBL/GenBank/DDBJ whole genome shotgun (WGS) entry which is preliminary data.</text>
</comment>
<dbReference type="GO" id="GO:0003677">
    <property type="term" value="F:DNA binding"/>
    <property type="evidence" value="ECO:0007669"/>
    <property type="project" value="UniProtKB-KW"/>
</dbReference>
<keyword evidence="4" id="KW-1185">Reference proteome</keyword>
<keyword evidence="3" id="KW-0371">Homeobox</keyword>
<dbReference type="PANTHER" id="PTHR24329:SF543">
    <property type="entry name" value="FI01017P-RELATED"/>
    <property type="match status" value="1"/>
</dbReference>
<keyword evidence="3" id="KW-0238">DNA-binding</keyword>
<dbReference type="CDD" id="cd00086">
    <property type="entry name" value="homeodomain"/>
    <property type="match status" value="1"/>
</dbReference>
<evidence type="ECO:0000256" key="1">
    <source>
        <dbReference type="ARBA" id="ARBA00004123"/>
    </source>
</evidence>
<dbReference type="InterPro" id="IPR050649">
    <property type="entry name" value="Paired_Homeobox_TFs"/>
</dbReference>
<feature type="region of interest" description="Disordered" evidence="2">
    <location>
        <begin position="1"/>
        <end position="99"/>
    </location>
</feature>
<evidence type="ECO:0000256" key="2">
    <source>
        <dbReference type="SAM" id="MobiDB-lite"/>
    </source>
</evidence>
<protein>
    <submittedName>
        <fullName evidence="3">Reproductive homeobox 7B</fullName>
    </submittedName>
</protein>
<dbReference type="PANTHER" id="PTHR24329">
    <property type="entry name" value="HOMEOBOX PROTEIN ARISTALESS"/>
    <property type="match status" value="1"/>
</dbReference>
<organism evidence="3 4">
    <name type="scientific">Apodemus speciosus</name>
    <name type="common">Large Japanese field mouse</name>
    <dbReference type="NCBI Taxonomy" id="105296"/>
    <lineage>
        <taxon>Eukaryota</taxon>
        <taxon>Metazoa</taxon>
        <taxon>Chordata</taxon>
        <taxon>Craniata</taxon>
        <taxon>Vertebrata</taxon>
        <taxon>Euteleostomi</taxon>
        <taxon>Mammalia</taxon>
        <taxon>Eutheria</taxon>
        <taxon>Euarchontoglires</taxon>
        <taxon>Glires</taxon>
        <taxon>Rodentia</taxon>
        <taxon>Myomorpha</taxon>
        <taxon>Muroidea</taxon>
        <taxon>Muridae</taxon>
        <taxon>Murinae</taxon>
        <taxon>Apodemus</taxon>
    </lineage>
</organism>
<name>A0ABQ0FU20_APOSI</name>
<dbReference type="Gene3D" id="1.10.10.60">
    <property type="entry name" value="Homeodomain-like"/>
    <property type="match status" value="1"/>
</dbReference>
<gene>
    <name evidence="3" type="ORF">APTSU1_001796000</name>
</gene>
<reference evidence="3 4" key="1">
    <citation type="submission" date="2024-08" db="EMBL/GenBank/DDBJ databases">
        <title>The draft genome of Apodemus speciosus.</title>
        <authorList>
            <person name="Nabeshima K."/>
            <person name="Suzuki S."/>
            <person name="Onuma M."/>
        </authorList>
    </citation>
    <scope>NUCLEOTIDE SEQUENCE [LARGE SCALE GENOMIC DNA]</scope>
    <source>
        <strain evidence="3">IB14-021</strain>
    </source>
</reference>
<sequence>MEPPCDYDEDSYHYLEDYEQDRGSPSEQGAAVAAGGTASDDHPSQDNSEKQQGKLDEDYMSPEKDLDPEGDQRDQEPMDADQEEPAFPRAVKPKRQGRRHQIPFSFTQWQVQEMERMFQETEYPDVLTRCVGGARPPGARVHVELTFTHLGLVIPNRFPDTGKLCPEMGVQKVLCGIRVHESCSGDREQGVLASRMNVPEVKVQNVV</sequence>
<dbReference type="InterPro" id="IPR001356">
    <property type="entry name" value="HD"/>
</dbReference>